<accession>A0A2K5ASB6</accession>
<dbReference type="EMBL" id="LT981265">
    <property type="protein sequence ID" value="SPC34548.1"/>
    <property type="molecule type" value="Genomic_DNA"/>
</dbReference>
<keyword evidence="2" id="KW-1185">Reference proteome</keyword>
<protein>
    <submittedName>
        <fullName evidence="1">Integrase</fullName>
    </submittedName>
</protein>
<evidence type="ECO:0000313" key="1">
    <source>
        <dbReference type="EMBL" id="SPC34548.1"/>
    </source>
</evidence>
<dbReference type="Proteomes" id="UP000236248">
    <property type="component" value="Chromosome NCAV"/>
</dbReference>
<name>A0A2K5ASB6_9ARCH</name>
<dbReference type="AlphaFoldDB" id="A0A2K5ASB6"/>
<organism evidence="1 2">
    <name type="scientific">Candidatus Nitrosocaldus cavascurensis</name>
    <dbReference type="NCBI Taxonomy" id="2058097"/>
    <lineage>
        <taxon>Archaea</taxon>
        <taxon>Nitrososphaerota</taxon>
        <taxon>Nitrososphaeria</taxon>
        <taxon>Candidatus Nitrosocaldales</taxon>
        <taxon>Candidatus Nitrosocaldaceae</taxon>
        <taxon>Candidatus Nitrosocaldus</taxon>
    </lineage>
</organism>
<reference evidence="2" key="1">
    <citation type="submission" date="2018-01" db="EMBL/GenBank/DDBJ databases">
        <authorList>
            <person name="Kerou L M."/>
        </authorList>
    </citation>
    <scope>NUCLEOTIDE SEQUENCE [LARGE SCALE GENOMIC DNA]</scope>
    <source>
        <strain evidence="2">SCU2</strain>
    </source>
</reference>
<sequence>MDERVKQGSKDSPLLGLDLRGAKKNRFFVNNPCNEDIHGIILSTGFSWRPYVLRAYSDTNTIIAKDKINHPYLQFIIGHKDDIEARYSTNKGVLPPDMYRIQDGAPQVGHL</sequence>
<dbReference type="KEGG" id="ncv:NCAV_1382"/>
<proteinExistence type="predicted"/>
<gene>
    <name evidence="1" type="ORF">NCAV_1382</name>
</gene>
<evidence type="ECO:0000313" key="2">
    <source>
        <dbReference type="Proteomes" id="UP000236248"/>
    </source>
</evidence>